<dbReference type="PROSITE" id="PS51257">
    <property type="entry name" value="PROKAR_LIPOPROTEIN"/>
    <property type="match status" value="1"/>
</dbReference>
<organism evidence="1 2">
    <name type="scientific">Halalkalibacter hemicellulosilyticusJCM 9152</name>
    <dbReference type="NCBI Taxonomy" id="1236971"/>
    <lineage>
        <taxon>Bacteria</taxon>
        <taxon>Bacillati</taxon>
        <taxon>Bacillota</taxon>
        <taxon>Bacilli</taxon>
        <taxon>Bacillales</taxon>
        <taxon>Bacillaceae</taxon>
        <taxon>Halalkalibacter</taxon>
    </lineage>
</organism>
<keyword evidence="2" id="KW-1185">Reference proteome</keyword>
<evidence type="ECO:0008006" key="3">
    <source>
        <dbReference type="Google" id="ProtNLM"/>
    </source>
</evidence>
<dbReference type="AlphaFoldDB" id="W4Q9X4"/>
<protein>
    <recommendedName>
        <fullName evidence="3">Lipoprotein</fullName>
    </recommendedName>
</protein>
<sequence length="165" mass="19435">MLKKVMMVFASVIVLGIVSGCSIIHTINGNVGLMEDYLEDTNVMTDKYVDLHVKSEQFFETAEFEEDIVLYTEETFIPTLEQLVVESEEYGEQIDNERLQEIHELYTQSLQIELDAEYQWLLDLDPDQYMDTILEAREIDDQFKEQLEGLAGDWGMEIEWEYYDY</sequence>
<evidence type="ECO:0000313" key="2">
    <source>
        <dbReference type="Proteomes" id="UP000018895"/>
    </source>
</evidence>
<accession>W4Q9X4</accession>
<dbReference type="RefSeq" id="WP_035339780.1">
    <property type="nucleotide sequence ID" value="NZ_BAUU01000001.1"/>
</dbReference>
<comment type="caution">
    <text evidence="1">The sequence shown here is derived from an EMBL/GenBank/DDBJ whole genome shotgun (WGS) entry which is preliminary data.</text>
</comment>
<dbReference type="EMBL" id="BAUU01000001">
    <property type="protein sequence ID" value="GAE28810.1"/>
    <property type="molecule type" value="Genomic_DNA"/>
</dbReference>
<name>W4Q9X4_9BACI</name>
<proteinExistence type="predicted"/>
<reference evidence="1" key="1">
    <citation type="journal article" date="2014" name="Genome Announc.">
        <title>Draft Genome Sequences of Three Alkaliphilic Bacillus Strains, Bacillus wakoensis JCM 9140T, Bacillus akibai JCM 9157T, and Bacillus hemicellulosilyticus JCM 9152T.</title>
        <authorList>
            <person name="Yuki M."/>
            <person name="Oshima K."/>
            <person name="Suda W."/>
            <person name="Oshida Y."/>
            <person name="Kitamura K."/>
            <person name="Iida T."/>
            <person name="Hattori M."/>
            <person name="Ohkuma M."/>
        </authorList>
    </citation>
    <scope>NUCLEOTIDE SEQUENCE [LARGE SCALE GENOMIC DNA]</scope>
    <source>
        <strain evidence="1">JCM 9152</strain>
    </source>
</reference>
<dbReference type="Proteomes" id="UP000018895">
    <property type="component" value="Unassembled WGS sequence"/>
</dbReference>
<dbReference type="OrthoDB" id="2890337at2"/>
<evidence type="ECO:0000313" key="1">
    <source>
        <dbReference type="EMBL" id="GAE28810.1"/>
    </source>
</evidence>
<gene>
    <name evidence="1" type="ORF">JCM9152_144</name>
</gene>